<keyword evidence="7" id="KW-0009">Actin-binding</keyword>
<comment type="subunit">
    <text evidence="10">Interacts with actin monomers and filaments.</text>
</comment>
<keyword evidence="8" id="KW-0206">Cytoskeleton</keyword>
<evidence type="ECO:0000256" key="2">
    <source>
        <dbReference type="ARBA" id="ARBA00008418"/>
    </source>
</evidence>
<gene>
    <name evidence="13" type="ORF">BaRGS_00012619</name>
</gene>
<keyword evidence="14" id="KW-1185">Reference proteome</keyword>
<evidence type="ECO:0000256" key="4">
    <source>
        <dbReference type="ARBA" id="ARBA00022490"/>
    </source>
</evidence>
<comment type="subcellular location">
    <subcellularLocation>
        <location evidence="1">Cytoplasm</location>
        <location evidence="1">Cytoskeleton</location>
    </subcellularLocation>
</comment>
<evidence type="ECO:0000256" key="7">
    <source>
        <dbReference type="ARBA" id="ARBA00023203"/>
    </source>
</evidence>
<evidence type="ECO:0000256" key="6">
    <source>
        <dbReference type="ARBA" id="ARBA00022837"/>
    </source>
</evidence>
<keyword evidence="5" id="KW-0677">Repeat</keyword>
<dbReference type="EMBL" id="JACVVK020000069">
    <property type="protein sequence ID" value="KAK7496209.1"/>
    <property type="molecule type" value="Genomic_DNA"/>
</dbReference>
<accession>A0ABD0LAQ1</accession>
<evidence type="ECO:0000256" key="9">
    <source>
        <dbReference type="ARBA" id="ARBA00056258"/>
    </source>
</evidence>
<dbReference type="CDD" id="cd11290">
    <property type="entry name" value="gelsolin_S1_like"/>
    <property type="match status" value="1"/>
</dbReference>
<dbReference type="FunFam" id="3.40.20.10:FF:000043">
    <property type="entry name" value="macrophage-capping protein-like isoform X2"/>
    <property type="match status" value="1"/>
</dbReference>
<dbReference type="PANTHER" id="PTHR11977">
    <property type="entry name" value="VILLIN"/>
    <property type="match status" value="1"/>
</dbReference>
<evidence type="ECO:0000256" key="5">
    <source>
        <dbReference type="ARBA" id="ARBA00022737"/>
    </source>
</evidence>
<evidence type="ECO:0000313" key="13">
    <source>
        <dbReference type="EMBL" id="KAK7496209.1"/>
    </source>
</evidence>
<evidence type="ECO:0000256" key="10">
    <source>
        <dbReference type="ARBA" id="ARBA00063765"/>
    </source>
</evidence>
<keyword evidence="3" id="KW-0117">Actin capping</keyword>
<dbReference type="Proteomes" id="UP001519460">
    <property type="component" value="Unassembled WGS sequence"/>
</dbReference>
<dbReference type="GO" id="GO:0003779">
    <property type="term" value="F:actin binding"/>
    <property type="evidence" value="ECO:0007669"/>
    <property type="project" value="UniProtKB-KW"/>
</dbReference>
<dbReference type="SUPFAM" id="SSF55753">
    <property type="entry name" value="Actin depolymerizing proteins"/>
    <property type="match status" value="2"/>
</dbReference>
<dbReference type="Pfam" id="PF00626">
    <property type="entry name" value="Gelsolin"/>
    <property type="match status" value="3"/>
</dbReference>
<sequence>MSGLVKAKKYDWKDSNLALFGSDTEKSVKKAAAETEPAWKQAGKKPGLQIWRINKFKVETWPTDEYGSFYQGDSYIILNTYKDEDSDKLLYDVHFWIGKESTQDEYGTAAYKTVELDTLLDDVPVQHREVQHHESVLFKSYFKNIAYWKGGADTGFRHVAPEQFKPRLLQITARSRQQAQAKEVAVKRSKITSDDVFILVTSDKLYQFNGKSCNKDEKYKACGVMRELSSQRPKTEQIIVDEEENDDTLREFWEAVDAADQLVDDDDEDEYADNDKETRRVDPKLVRLSDSGGSLQFSEVKSGDIGMKDFKAQDVFLLHTSKELFVWIGGRTSENEKSNGIPYAHKYLCETSTPFLPVTCMKQGQETKAFRTAIAA</sequence>
<feature type="domain" description="Gelsolin-like" evidence="12">
    <location>
        <begin position="66"/>
        <end position="138"/>
    </location>
</feature>
<evidence type="ECO:0000256" key="3">
    <source>
        <dbReference type="ARBA" id="ARBA00022467"/>
    </source>
</evidence>
<evidence type="ECO:0000256" key="11">
    <source>
        <dbReference type="ARBA" id="ARBA00083856"/>
    </source>
</evidence>
<proteinExistence type="inferred from homology"/>
<feature type="domain" description="Gelsolin-like" evidence="12">
    <location>
        <begin position="180"/>
        <end position="243"/>
    </location>
</feature>
<dbReference type="PRINTS" id="PR00597">
    <property type="entry name" value="GELSOLIN"/>
</dbReference>
<dbReference type="GO" id="GO:0051693">
    <property type="term" value="P:actin filament capping"/>
    <property type="evidence" value="ECO:0007669"/>
    <property type="project" value="UniProtKB-KW"/>
</dbReference>
<comment type="function">
    <text evidence="9">Calcium-regulated protein that binds to the plus (or barbed) ends of actin monomers or filaments, preventing monomer exchange (end-blocking or capping). Can promote the assembly of monomers into filaments (nucleation) as well as sever existing filaments.</text>
</comment>
<dbReference type="InterPro" id="IPR007122">
    <property type="entry name" value="Villin/Gelsolin"/>
</dbReference>
<keyword evidence="4" id="KW-0963">Cytoplasm</keyword>
<evidence type="ECO:0000313" key="14">
    <source>
        <dbReference type="Proteomes" id="UP001519460"/>
    </source>
</evidence>
<organism evidence="13 14">
    <name type="scientific">Batillaria attramentaria</name>
    <dbReference type="NCBI Taxonomy" id="370345"/>
    <lineage>
        <taxon>Eukaryota</taxon>
        <taxon>Metazoa</taxon>
        <taxon>Spiralia</taxon>
        <taxon>Lophotrochozoa</taxon>
        <taxon>Mollusca</taxon>
        <taxon>Gastropoda</taxon>
        <taxon>Caenogastropoda</taxon>
        <taxon>Sorbeoconcha</taxon>
        <taxon>Cerithioidea</taxon>
        <taxon>Batillariidae</taxon>
        <taxon>Batillaria</taxon>
    </lineage>
</organism>
<protein>
    <recommendedName>
        <fullName evidence="11">Actin-modulator</fullName>
    </recommendedName>
</protein>
<dbReference type="Gene3D" id="3.40.20.10">
    <property type="entry name" value="Severin"/>
    <property type="match status" value="3"/>
</dbReference>
<dbReference type="InterPro" id="IPR029006">
    <property type="entry name" value="ADF-H/Gelsolin-like_dom_sf"/>
</dbReference>
<dbReference type="InterPro" id="IPR007123">
    <property type="entry name" value="Gelsolin-like_dom"/>
</dbReference>
<dbReference type="SUPFAM" id="SSF82754">
    <property type="entry name" value="C-terminal, gelsolin-like domain of Sec23/24"/>
    <property type="match status" value="1"/>
</dbReference>
<comment type="similarity">
    <text evidence="2">Belongs to the villin/gelsolin family.</text>
</comment>
<dbReference type="PANTHER" id="PTHR11977:SF130">
    <property type="entry name" value="SEVERIN"/>
    <property type="match status" value="1"/>
</dbReference>
<dbReference type="AlphaFoldDB" id="A0ABD0LAQ1"/>
<comment type="caution">
    <text evidence="13">The sequence shown here is derived from an EMBL/GenBank/DDBJ whole genome shotgun (WGS) entry which is preliminary data.</text>
</comment>
<evidence type="ECO:0000259" key="12">
    <source>
        <dbReference type="Pfam" id="PF00626"/>
    </source>
</evidence>
<evidence type="ECO:0000256" key="1">
    <source>
        <dbReference type="ARBA" id="ARBA00004245"/>
    </source>
</evidence>
<dbReference type="SMART" id="SM00262">
    <property type="entry name" value="GEL"/>
    <property type="match status" value="3"/>
</dbReference>
<keyword evidence="6" id="KW-0106">Calcium</keyword>
<dbReference type="GO" id="GO:0005856">
    <property type="term" value="C:cytoskeleton"/>
    <property type="evidence" value="ECO:0007669"/>
    <property type="project" value="UniProtKB-SubCell"/>
</dbReference>
<feature type="domain" description="Gelsolin-like" evidence="12">
    <location>
        <begin position="301"/>
        <end position="370"/>
    </location>
</feature>
<dbReference type="InterPro" id="IPR036180">
    <property type="entry name" value="Gelsolin-like_dom_sf"/>
</dbReference>
<reference evidence="13 14" key="1">
    <citation type="journal article" date="2023" name="Sci. Data">
        <title>Genome assembly of the Korean intertidal mud-creeper Batillaria attramentaria.</title>
        <authorList>
            <person name="Patra A.K."/>
            <person name="Ho P.T."/>
            <person name="Jun S."/>
            <person name="Lee S.J."/>
            <person name="Kim Y."/>
            <person name="Won Y.J."/>
        </authorList>
    </citation>
    <scope>NUCLEOTIDE SEQUENCE [LARGE SCALE GENOMIC DNA]</scope>
    <source>
        <strain evidence="13">Wonlab-2016</strain>
    </source>
</reference>
<evidence type="ECO:0000256" key="8">
    <source>
        <dbReference type="ARBA" id="ARBA00023212"/>
    </source>
</evidence>
<name>A0ABD0LAQ1_9CAEN</name>